<reference evidence="7 8" key="1">
    <citation type="submission" date="2022-10" db="EMBL/GenBank/DDBJ databases">
        <title>paucibacter sp. hw8 Genome sequencing.</title>
        <authorList>
            <person name="Park S."/>
        </authorList>
    </citation>
    <scope>NUCLEOTIDE SEQUENCE [LARGE SCALE GENOMIC DNA]</scope>
    <source>
        <strain evidence="8">hw8</strain>
    </source>
</reference>
<comment type="similarity">
    <text evidence="6">Belongs to the class-III pyridoxal-phosphate-dependent aminotransferase family. ArgD subfamily.</text>
</comment>
<proteinExistence type="inferred from homology"/>
<dbReference type="EMBL" id="JAQQXS010000010">
    <property type="protein sequence ID" value="MDC8786041.1"/>
    <property type="molecule type" value="Genomic_DNA"/>
</dbReference>
<accession>A0ABT5KSX7</accession>
<evidence type="ECO:0000256" key="1">
    <source>
        <dbReference type="ARBA" id="ARBA00022571"/>
    </source>
</evidence>
<evidence type="ECO:0000313" key="8">
    <source>
        <dbReference type="Proteomes" id="UP001219862"/>
    </source>
</evidence>
<dbReference type="Proteomes" id="UP001219862">
    <property type="component" value="Unassembled WGS sequence"/>
</dbReference>
<comment type="caution">
    <text evidence="6">Lacks conserved residue(s) required for the propagation of feature annotation.</text>
</comment>
<comment type="subcellular location">
    <subcellularLocation>
        <location evidence="6">Cytoplasm</location>
    </subcellularLocation>
</comment>
<dbReference type="GO" id="GO:0008483">
    <property type="term" value="F:transaminase activity"/>
    <property type="evidence" value="ECO:0007669"/>
    <property type="project" value="UniProtKB-KW"/>
</dbReference>
<dbReference type="RefSeq" id="WP_273597155.1">
    <property type="nucleotide sequence ID" value="NZ_JAQQXS010000010.1"/>
</dbReference>
<name>A0ABT5KSX7_9BURK</name>
<dbReference type="PANTHER" id="PTHR11986:SF79">
    <property type="entry name" value="ACETYLORNITHINE AMINOTRANSFERASE, MITOCHONDRIAL"/>
    <property type="match status" value="1"/>
</dbReference>
<dbReference type="InterPro" id="IPR015424">
    <property type="entry name" value="PyrdxlP-dep_Trfase"/>
</dbReference>
<dbReference type="PIRSF" id="PIRSF000521">
    <property type="entry name" value="Transaminase_4ab_Lys_Orn"/>
    <property type="match status" value="1"/>
</dbReference>
<feature type="modified residue" description="N6-(pyridoxal phosphate)lysine" evidence="6">
    <location>
        <position position="252"/>
    </location>
</feature>
<dbReference type="InterPro" id="IPR005814">
    <property type="entry name" value="Aminotrans_3"/>
</dbReference>
<comment type="catalytic activity">
    <reaction evidence="6">
        <text>N(2)-acetyl-L-ornithine + 2-oxoglutarate = N-acetyl-L-glutamate 5-semialdehyde + L-glutamate</text>
        <dbReference type="Rhea" id="RHEA:18049"/>
        <dbReference type="ChEBI" id="CHEBI:16810"/>
        <dbReference type="ChEBI" id="CHEBI:29123"/>
        <dbReference type="ChEBI" id="CHEBI:29985"/>
        <dbReference type="ChEBI" id="CHEBI:57805"/>
        <dbReference type="EC" id="2.6.1.11"/>
    </reaction>
</comment>
<comment type="caution">
    <text evidence="7">The sequence shown here is derived from an EMBL/GenBank/DDBJ whole genome shotgun (WGS) entry which is preliminary data.</text>
</comment>
<dbReference type="EC" id="2.6.1.11" evidence="6"/>
<keyword evidence="4 6" id="KW-0808">Transferase</keyword>
<keyword evidence="1 6" id="KW-0055">Arginine biosynthesis</keyword>
<dbReference type="InterPro" id="IPR015422">
    <property type="entry name" value="PyrdxlP-dep_Trfase_small"/>
</dbReference>
<dbReference type="CDD" id="cd00610">
    <property type="entry name" value="OAT_like"/>
    <property type="match status" value="1"/>
</dbReference>
<dbReference type="NCBIfam" id="TIGR00707">
    <property type="entry name" value="argD"/>
    <property type="match status" value="1"/>
</dbReference>
<feature type="binding site" evidence="6">
    <location>
        <position position="136"/>
    </location>
    <ligand>
        <name>pyridoxal 5'-phosphate</name>
        <dbReference type="ChEBI" id="CHEBI:597326"/>
    </ligand>
</feature>
<evidence type="ECO:0000256" key="3">
    <source>
        <dbReference type="ARBA" id="ARBA00022605"/>
    </source>
</evidence>
<keyword evidence="8" id="KW-1185">Reference proteome</keyword>
<evidence type="ECO:0000256" key="6">
    <source>
        <dbReference type="HAMAP-Rule" id="MF_01107"/>
    </source>
</evidence>
<comment type="pathway">
    <text evidence="6">Amino-acid biosynthesis; L-arginine biosynthesis; N(2)-acetyl-L-ornithine from L-glutamate: step 4/4.</text>
</comment>
<organism evidence="7 8">
    <name type="scientific">Roseateles koreensis</name>
    <dbReference type="NCBI Taxonomy" id="2987526"/>
    <lineage>
        <taxon>Bacteria</taxon>
        <taxon>Pseudomonadati</taxon>
        <taxon>Pseudomonadota</taxon>
        <taxon>Betaproteobacteria</taxon>
        <taxon>Burkholderiales</taxon>
        <taxon>Sphaerotilaceae</taxon>
        <taxon>Roseateles</taxon>
    </lineage>
</organism>
<feature type="binding site" evidence="6">
    <location>
        <begin position="223"/>
        <end position="226"/>
    </location>
    <ligand>
        <name>pyridoxal 5'-phosphate</name>
        <dbReference type="ChEBI" id="CHEBI:597326"/>
    </ligand>
</feature>
<dbReference type="Gene3D" id="3.40.640.10">
    <property type="entry name" value="Type I PLP-dependent aspartate aminotransferase-like (Major domain)"/>
    <property type="match status" value="1"/>
</dbReference>
<comment type="miscellaneous">
    <text evidence="6">May also have succinyldiaminopimelate aminotransferase activity, thus carrying out the corresponding step in lysine biosynthesis.</text>
</comment>
<dbReference type="InterPro" id="IPR004636">
    <property type="entry name" value="AcOrn/SuccOrn_fam"/>
</dbReference>
<dbReference type="NCBIfam" id="NF002325">
    <property type="entry name" value="PRK01278.1"/>
    <property type="match status" value="1"/>
</dbReference>
<keyword evidence="2 6" id="KW-0032">Aminotransferase</keyword>
<keyword evidence="6" id="KW-0963">Cytoplasm</keyword>
<keyword evidence="3 6" id="KW-0028">Amino-acid biosynthesis</keyword>
<comment type="subunit">
    <text evidence="6">Homodimer.</text>
</comment>
<dbReference type="InterPro" id="IPR015421">
    <property type="entry name" value="PyrdxlP-dep_Trfase_major"/>
</dbReference>
<dbReference type="InterPro" id="IPR049704">
    <property type="entry name" value="Aminotrans_3_PPA_site"/>
</dbReference>
<feature type="binding site" evidence="6">
    <location>
        <position position="280"/>
    </location>
    <ligand>
        <name>N(2)-acetyl-L-ornithine</name>
        <dbReference type="ChEBI" id="CHEBI:57805"/>
    </ligand>
</feature>
<protein>
    <recommendedName>
        <fullName evidence="6">Acetylornithine aminotransferase</fullName>
        <shortName evidence="6">ACOAT</shortName>
        <ecNumber evidence="6">2.6.1.11</ecNumber>
    </recommendedName>
</protein>
<sequence length="405" mass="42669">MNAPVAAPSEPHVMQTYGRLPIALSHGQGCWVWDVNGRRYLDGLGGIAVNTLGHAHPRLVPALQEQVARMMHCSNYYHVPLQEQLAAKLCELSGLDVAFFCNSGLEANEAALKIARKYGHDRGNHNPEVLVFEGAFHGRSIATLSATANPKIHAGFGPLVGGFVRVPLNDINAVEAALKAHPDITAIFLETIQGEGGVNPARIEFLQALRRVADAHDILLMLDEVQCGIGRTGKWFAHQWAGIQPDVMPLAKGLGSGVPIGAVVCGPRAAKVMQPGNHGTTFGGNPLAMRAGVETLKIMVEDDLMANAAQVGAELKAALQQGLANVAGVVEVRGQGLMLGIELDRPCGALLARAAEAGLMISVTAERVVRLVPALILSSDEAAQIAAILCPLIKAFLSDAEGGQP</sequence>
<feature type="binding site" evidence="6">
    <location>
        <position position="139"/>
    </location>
    <ligand>
        <name>N(2)-acetyl-L-ornithine</name>
        <dbReference type="ChEBI" id="CHEBI:57805"/>
    </ligand>
</feature>
<evidence type="ECO:0000256" key="4">
    <source>
        <dbReference type="ARBA" id="ARBA00022679"/>
    </source>
</evidence>
<comment type="cofactor">
    <cofactor evidence="6">
        <name>pyridoxal 5'-phosphate</name>
        <dbReference type="ChEBI" id="CHEBI:597326"/>
    </cofactor>
    <text evidence="6">Binds 1 pyridoxal phosphate per subunit.</text>
</comment>
<dbReference type="Gene3D" id="3.90.1150.10">
    <property type="entry name" value="Aspartate Aminotransferase, domain 1"/>
    <property type="match status" value="1"/>
</dbReference>
<feature type="binding site" evidence="6">
    <location>
        <position position="281"/>
    </location>
    <ligand>
        <name>pyridoxal 5'-phosphate</name>
        <dbReference type="ChEBI" id="CHEBI:597326"/>
    </ligand>
</feature>
<evidence type="ECO:0000313" key="7">
    <source>
        <dbReference type="EMBL" id="MDC8786041.1"/>
    </source>
</evidence>
<dbReference type="PANTHER" id="PTHR11986">
    <property type="entry name" value="AMINOTRANSFERASE CLASS III"/>
    <property type="match status" value="1"/>
</dbReference>
<dbReference type="Pfam" id="PF00202">
    <property type="entry name" value="Aminotran_3"/>
    <property type="match status" value="1"/>
</dbReference>
<evidence type="ECO:0000256" key="2">
    <source>
        <dbReference type="ARBA" id="ARBA00022576"/>
    </source>
</evidence>
<evidence type="ECO:0000256" key="5">
    <source>
        <dbReference type="ARBA" id="ARBA00022898"/>
    </source>
</evidence>
<gene>
    <name evidence="6" type="primary">argD</name>
    <name evidence="7" type="ORF">PRZ01_12655</name>
</gene>
<dbReference type="InterPro" id="IPR050103">
    <property type="entry name" value="Class-III_PLP-dep_AT"/>
</dbReference>
<dbReference type="PROSITE" id="PS00600">
    <property type="entry name" value="AA_TRANSFER_CLASS_3"/>
    <property type="match status" value="1"/>
</dbReference>
<dbReference type="HAMAP" id="MF_01107">
    <property type="entry name" value="ArgD_aminotrans_3"/>
    <property type="match status" value="1"/>
</dbReference>
<keyword evidence="5 6" id="KW-0663">Pyridoxal phosphate</keyword>
<dbReference type="SUPFAM" id="SSF53383">
    <property type="entry name" value="PLP-dependent transferases"/>
    <property type="match status" value="1"/>
</dbReference>